<feature type="domain" description="FGAR-AT PurM N-terminal-like" evidence="18">
    <location>
        <begin position="665"/>
        <end position="819"/>
    </location>
</feature>
<feature type="domain" description="PurM-like C-terminal" evidence="15">
    <location>
        <begin position="842"/>
        <end position="973"/>
    </location>
</feature>
<evidence type="ECO:0000256" key="3">
    <source>
        <dbReference type="ARBA" id="ARBA00012747"/>
    </source>
</evidence>
<evidence type="ECO:0000256" key="1">
    <source>
        <dbReference type="ARBA" id="ARBA00004920"/>
    </source>
</evidence>
<evidence type="ECO:0000259" key="17">
    <source>
        <dbReference type="Pfam" id="PF18076"/>
    </source>
</evidence>
<dbReference type="InterPro" id="IPR010073">
    <property type="entry name" value="PurL_large"/>
</dbReference>
<comment type="catalytic activity">
    <reaction evidence="13">
        <text>N(2)-formyl-N(1)-(5-phospho-beta-D-ribosyl)glycinamide + L-glutamine + ATP + H2O = 2-formamido-N(1)-(5-O-phospho-beta-D-ribosyl)acetamidine + L-glutamate + ADP + phosphate + H(+)</text>
        <dbReference type="Rhea" id="RHEA:17129"/>
        <dbReference type="ChEBI" id="CHEBI:15377"/>
        <dbReference type="ChEBI" id="CHEBI:15378"/>
        <dbReference type="ChEBI" id="CHEBI:29985"/>
        <dbReference type="ChEBI" id="CHEBI:30616"/>
        <dbReference type="ChEBI" id="CHEBI:43474"/>
        <dbReference type="ChEBI" id="CHEBI:58359"/>
        <dbReference type="ChEBI" id="CHEBI:147286"/>
        <dbReference type="ChEBI" id="CHEBI:147287"/>
        <dbReference type="ChEBI" id="CHEBI:456216"/>
        <dbReference type="EC" id="6.3.5.3"/>
    </reaction>
</comment>
<evidence type="ECO:0000259" key="18">
    <source>
        <dbReference type="Pfam" id="PF22689"/>
    </source>
</evidence>
<evidence type="ECO:0000313" key="21">
    <source>
        <dbReference type="Proteomes" id="UP000659654"/>
    </source>
</evidence>
<dbReference type="InterPro" id="IPR041609">
    <property type="entry name" value="PurL_linker"/>
</dbReference>
<evidence type="ECO:0000256" key="10">
    <source>
        <dbReference type="ARBA" id="ARBA00022962"/>
    </source>
</evidence>
<keyword evidence="21" id="KW-1185">Reference proteome</keyword>
<dbReference type="Pfam" id="PF13507">
    <property type="entry name" value="GATase_5"/>
    <property type="match status" value="1"/>
</dbReference>
<evidence type="ECO:0000256" key="12">
    <source>
        <dbReference type="ARBA" id="ARBA00032632"/>
    </source>
</evidence>
<name>A0A1I7RUT4_BURXY</name>
<dbReference type="Pfam" id="PF18072">
    <property type="entry name" value="FGAR-AT_linker"/>
    <property type="match status" value="1"/>
</dbReference>
<evidence type="ECO:0000313" key="19">
    <source>
        <dbReference type="EMBL" id="CAD5219881.1"/>
    </source>
</evidence>
<evidence type="ECO:0000256" key="13">
    <source>
        <dbReference type="ARBA" id="ARBA00052585"/>
    </source>
</evidence>
<dbReference type="Gene3D" id="3.30.1330.10">
    <property type="entry name" value="PurM-like, N-terminal domain"/>
    <property type="match status" value="2"/>
</dbReference>
<feature type="domain" description="PurM-like C-terminal" evidence="15">
    <location>
        <begin position="447"/>
        <end position="604"/>
    </location>
</feature>
<dbReference type="FunFam" id="3.90.650.10:FF:000024">
    <property type="entry name" value="Phosphoribosylformylglycinamidine synthase"/>
    <property type="match status" value="1"/>
</dbReference>
<dbReference type="SMART" id="SM01211">
    <property type="entry name" value="GATase_5"/>
    <property type="match status" value="1"/>
</dbReference>
<feature type="domain" description="Phosphoribosylformylglycinamidine synthase N-terminal" evidence="17">
    <location>
        <begin position="55"/>
        <end position="155"/>
    </location>
</feature>
<dbReference type="PROSITE" id="PS51273">
    <property type="entry name" value="GATASE_TYPE_1"/>
    <property type="match status" value="1"/>
</dbReference>
<evidence type="ECO:0000259" key="15">
    <source>
        <dbReference type="Pfam" id="PF02769"/>
    </source>
</evidence>
<dbReference type="SUPFAM" id="SSF52317">
    <property type="entry name" value="Class I glutamine amidotransferase-like"/>
    <property type="match status" value="1"/>
</dbReference>
<feature type="domain" description="Phosphoribosylformylglycinamidine synthase linker" evidence="16">
    <location>
        <begin position="182"/>
        <end position="230"/>
    </location>
</feature>
<dbReference type="EMBL" id="CAJFCV020000003">
    <property type="protein sequence ID" value="CAG9105479.1"/>
    <property type="molecule type" value="Genomic_DNA"/>
</dbReference>
<dbReference type="Gene3D" id="3.90.650.10">
    <property type="entry name" value="PurM-like C-terminal domain"/>
    <property type="match status" value="2"/>
</dbReference>
<accession>A0A1I7RUT4</accession>
<dbReference type="NCBIfam" id="NF003672">
    <property type="entry name" value="PRK05297.1"/>
    <property type="match status" value="1"/>
</dbReference>
<evidence type="ECO:0000256" key="8">
    <source>
        <dbReference type="ARBA" id="ARBA00022840"/>
    </source>
</evidence>
<dbReference type="Gene3D" id="3.40.50.880">
    <property type="match status" value="1"/>
</dbReference>
<evidence type="ECO:0000256" key="2">
    <source>
        <dbReference type="ARBA" id="ARBA00008608"/>
    </source>
</evidence>
<dbReference type="SUPFAM" id="SSF55326">
    <property type="entry name" value="PurM N-terminal domain-like"/>
    <property type="match status" value="2"/>
</dbReference>
<dbReference type="Pfam" id="PF02769">
    <property type="entry name" value="AIRS_C"/>
    <property type="match status" value="2"/>
</dbReference>
<evidence type="ECO:0000256" key="14">
    <source>
        <dbReference type="ARBA" id="ARBA00071729"/>
    </source>
</evidence>
<dbReference type="Proteomes" id="UP000659654">
    <property type="component" value="Unassembled WGS sequence"/>
</dbReference>
<dbReference type="CDD" id="cd02203">
    <property type="entry name" value="PurL_repeat1"/>
    <property type="match status" value="1"/>
</dbReference>
<comment type="similarity">
    <text evidence="2">In the N-terminal section; belongs to the FGAMS family.</text>
</comment>
<dbReference type="Gene3D" id="1.10.8.750">
    <property type="entry name" value="Phosphoribosylformylglycinamidine synthase, linker domain"/>
    <property type="match status" value="1"/>
</dbReference>
<dbReference type="InterPro" id="IPR029062">
    <property type="entry name" value="Class_I_gatase-like"/>
</dbReference>
<dbReference type="SMR" id="A0A1I7RUT4"/>
<dbReference type="CDD" id="cd02204">
    <property type="entry name" value="PurL_repeat2"/>
    <property type="match status" value="1"/>
</dbReference>
<sequence length="1319" mass="145472">MTTCIRLYSKSDSEGDFHLDAIQRRLQAHSPDIQIKEESCFYVVVENVHLDALIERSDDLKKLLSHNVFHQDVKPESSFKEGEGEVVEVGPRLTFTTPFSTNAVSALQAAGFKGIIRLEKSRRYQLIGASSEALEHVDFLQEFGDKMTEQLYYTTPSFVNESPQREDYFFVDVLGKDGAENLEKVNQELGLSLDDSDKEYYLNMYRKLGRNPTDVELFDLAQSNSEHSRHWFFKGNLVVDGVQRENHLFKTIQSTQDHSNPNNVIAFCDNSSAIKGFESPSILPSNTTESSALKVENRTKHIIYTAETHNFPTGVCPFPGAATGTGGRLRDVQATGQGAHEVAGVVGYSFGNLHLEDFEQPWEEDYHSYPINLAHPQKVLLDASNGASDYGNKFGEPVIAGFSRSFGQLVELANGEKERIEYIKPILFSGGIGLMDSAHSKKAECEKGQLIAKIGGPVYRIGLGGGAASSVMVQGDRTAELDYGAVQRGDPEMEQKVHRVIRACVEMNQNNPILSIHDQGAGGNGNVLKEIVEGKQGGAIIYSDKFLLGDPTISIRELWGAEYQENDAILLNKDRQEELQRIGKRERCPIQIVGEVTGDNQVVLKDFENNDQHPVDINLHELAERDPKTFHLDSKEFVHKPLEIPEDLSVSKALGLVLRLPSVSSKRFLTNKVDRSVTGLIAQQQCVGPLQLPLADCGVTAASYFDTVGSVVGLGEQPIRGLVDPGAGARCSVAESLTNLVFTPITCLEDVKCSGNWMWPARLEGEGQRLVAACDGMCGFMKAIGVAIDGGKDSLSMAAKVGHDVVKSPGTLVISSYAPCTDITKVVGPDLKVAGEGTHLILVHMNSKQHNHRMGGSALAQTLKQIGTESPDIGDPKYFKKCFNAIQNLVNEKLILAGHDISDGGLLTTVLEMAFAGNCGLELDFNFTSKNFIEELFNEEVGVVFEVDEQNLAAVSEQLKKSEISFDNIGKALPVYGSDAHVTIAVKGEKILKEKLQTLYEIFEEVSDKMELLQTNPKCVEQQKEWRKQIKNPEYKLTFGYGQNLRETAKNKPKVAIIREEGSNGDREMAAAFIMAGFEAVDVTMTDLLQHTVSLAQFKGIAFVGGFSYADVLGSAKGWAASIQMHKDLAIEFEEFRRRKDTFSFGVCNGCQLMALLGWIGDVEENNAETQVFLDRNDCGRFQSSFSRVRIEKSKAIMLKGMEGSVLGVWSSHGEGKFTYRTAETLKKLESQGLIGLRYVDEANNTTTIYPANPNGSEAGVAGVCSADGRHFSLMPHPDRAFLSWQWPNYPDGWARKAGNVSPWIRIFENAYEWVQSQQ</sequence>
<dbReference type="EC" id="6.3.5.3" evidence="3"/>
<evidence type="ECO:0000313" key="20">
    <source>
        <dbReference type="Proteomes" id="UP000095284"/>
    </source>
</evidence>
<organism evidence="20 22">
    <name type="scientific">Bursaphelenchus xylophilus</name>
    <name type="common">Pinewood nematode worm</name>
    <name type="synonym">Aphelenchoides xylophilus</name>
    <dbReference type="NCBI Taxonomy" id="6326"/>
    <lineage>
        <taxon>Eukaryota</taxon>
        <taxon>Metazoa</taxon>
        <taxon>Ecdysozoa</taxon>
        <taxon>Nematoda</taxon>
        <taxon>Chromadorea</taxon>
        <taxon>Rhabditida</taxon>
        <taxon>Tylenchina</taxon>
        <taxon>Tylenchomorpha</taxon>
        <taxon>Aphelenchoidea</taxon>
        <taxon>Aphelenchoididae</taxon>
        <taxon>Bursaphelenchus</taxon>
    </lineage>
</organism>
<dbReference type="GO" id="GO:0006189">
    <property type="term" value="P:'de novo' IMP biosynthetic process"/>
    <property type="evidence" value="ECO:0007669"/>
    <property type="project" value="UniProtKB-UniPathway"/>
</dbReference>
<gene>
    <name evidence="19" type="ORF">BXYJ_LOCUS5900</name>
</gene>
<comment type="pathway">
    <text evidence="1">Purine metabolism; IMP biosynthesis via de novo pathway; 5-amino-1-(5-phospho-D-ribosyl)imidazole from N(2)-formyl-N(1)-(5-phospho-D-ribosyl)glycinamide: step 1/2.</text>
</comment>
<keyword evidence="10" id="KW-0315">Glutamine amidotransferase</keyword>
<keyword evidence="7" id="KW-0658">Purine biosynthesis</keyword>
<dbReference type="GO" id="GO:0046872">
    <property type="term" value="F:metal ion binding"/>
    <property type="evidence" value="ECO:0007669"/>
    <property type="project" value="UniProtKB-KW"/>
</dbReference>
<dbReference type="NCBIfam" id="TIGR01735">
    <property type="entry name" value="FGAM_synt"/>
    <property type="match status" value="1"/>
</dbReference>
<keyword evidence="4" id="KW-0436">Ligase</keyword>
<keyword evidence="9" id="KW-0460">Magnesium</keyword>
<dbReference type="eggNOG" id="KOG1907">
    <property type="taxonomic scope" value="Eukaryota"/>
</dbReference>
<dbReference type="FunFam" id="3.30.1330.10:FF:000007">
    <property type="entry name" value="Phosphoribosylformylglycinamidine synthase, putative"/>
    <property type="match status" value="1"/>
</dbReference>
<keyword evidence="6" id="KW-0547">Nucleotide-binding</keyword>
<evidence type="ECO:0000256" key="9">
    <source>
        <dbReference type="ARBA" id="ARBA00022842"/>
    </source>
</evidence>
<dbReference type="GO" id="GO:0004642">
    <property type="term" value="F:phosphoribosylformylglycinamidine synthase activity"/>
    <property type="evidence" value="ECO:0007669"/>
    <property type="project" value="UniProtKB-EC"/>
</dbReference>
<dbReference type="HAMAP" id="MF_00419">
    <property type="entry name" value="PurL_1"/>
    <property type="match status" value="1"/>
</dbReference>
<dbReference type="Proteomes" id="UP000582659">
    <property type="component" value="Unassembled WGS sequence"/>
</dbReference>
<dbReference type="SUPFAM" id="SSF56042">
    <property type="entry name" value="PurM C-terminal domain-like"/>
    <property type="match status" value="2"/>
</dbReference>
<evidence type="ECO:0000256" key="11">
    <source>
        <dbReference type="ARBA" id="ARBA00029823"/>
    </source>
</evidence>
<dbReference type="InterPro" id="IPR010918">
    <property type="entry name" value="PurM-like_C_dom"/>
</dbReference>
<dbReference type="SUPFAM" id="SSF82697">
    <property type="entry name" value="PurS-like"/>
    <property type="match status" value="1"/>
</dbReference>
<dbReference type="Proteomes" id="UP000095284">
    <property type="component" value="Unplaced"/>
</dbReference>
<evidence type="ECO:0000313" key="22">
    <source>
        <dbReference type="WBParaSite" id="BXY_0449400.1"/>
    </source>
</evidence>
<dbReference type="OrthoDB" id="6666987at2759"/>
<keyword evidence="5" id="KW-0479">Metal-binding</keyword>
<protein>
    <recommendedName>
        <fullName evidence="14">Phosphoribosylformylglycinamidine synthase</fullName>
        <ecNumber evidence="3">6.3.5.3</ecNumber>
    </recommendedName>
    <alternativeName>
        <fullName evidence="12">Formylglycinamide ribonucleotide amidotransferase</fullName>
    </alternativeName>
    <alternativeName>
        <fullName evidence="11">Formylglycinamide ribotide amidotransferase</fullName>
    </alternativeName>
</protein>
<dbReference type="InterPro" id="IPR036921">
    <property type="entry name" value="PurM-like_N_sf"/>
</dbReference>
<dbReference type="EMBL" id="CAJFDI010000003">
    <property type="protein sequence ID" value="CAD5219881.1"/>
    <property type="molecule type" value="Genomic_DNA"/>
</dbReference>
<dbReference type="InterPro" id="IPR040707">
    <property type="entry name" value="FGAR-AT_N"/>
</dbReference>
<proteinExistence type="inferred from homology"/>
<dbReference type="Pfam" id="PF22689">
    <property type="entry name" value="FGAR-AT_PurM_N-like"/>
    <property type="match status" value="1"/>
</dbReference>
<evidence type="ECO:0000256" key="7">
    <source>
        <dbReference type="ARBA" id="ARBA00022755"/>
    </source>
</evidence>
<dbReference type="GO" id="GO:0005524">
    <property type="term" value="F:ATP binding"/>
    <property type="evidence" value="ECO:0007669"/>
    <property type="project" value="UniProtKB-KW"/>
</dbReference>
<dbReference type="GO" id="GO:0005737">
    <property type="term" value="C:cytoplasm"/>
    <property type="evidence" value="ECO:0007669"/>
    <property type="project" value="TreeGrafter"/>
</dbReference>
<reference evidence="22" key="1">
    <citation type="submission" date="2016-11" db="UniProtKB">
        <authorList>
            <consortium name="WormBaseParasite"/>
        </authorList>
    </citation>
    <scope>IDENTIFICATION</scope>
</reference>
<evidence type="ECO:0000256" key="4">
    <source>
        <dbReference type="ARBA" id="ARBA00022598"/>
    </source>
</evidence>
<reference evidence="19" key="2">
    <citation type="submission" date="2020-09" db="EMBL/GenBank/DDBJ databases">
        <authorList>
            <person name="Kikuchi T."/>
        </authorList>
    </citation>
    <scope>NUCLEOTIDE SEQUENCE</scope>
    <source>
        <strain evidence="19">Ka4C1</strain>
    </source>
</reference>
<dbReference type="WBParaSite" id="BXY_0449400.1">
    <property type="protein sequence ID" value="BXY_0449400.1"/>
    <property type="gene ID" value="BXY_0449400"/>
</dbReference>
<keyword evidence="8" id="KW-0067">ATP-binding</keyword>
<dbReference type="UniPathway" id="UPA00074">
    <property type="reaction ID" value="UER00128"/>
</dbReference>
<dbReference type="Pfam" id="PF18076">
    <property type="entry name" value="FGAR-AT_N"/>
    <property type="match status" value="1"/>
</dbReference>
<dbReference type="InterPro" id="IPR036676">
    <property type="entry name" value="PurM-like_C_sf"/>
</dbReference>
<dbReference type="CDD" id="cd01740">
    <property type="entry name" value="GATase1_FGAR_AT"/>
    <property type="match status" value="1"/>
</dbReference>
<dbReference type="FunFam" id="3.40.50.880:FF:000008">
    <property type="entry name" value="Phosphoribosylformylglycinamidine synthase"/>
    <property type="match status" value="1"/>
</dbReference>
<dbReference type="PANTHER" id="PTHR10099:SF1">
    <property type="entry name" value="PHOSPHORIBOSYLFORMYLGLYCINAMIDINE SYNTHASE"/>
    <property type="match status" value="1"/>
</dbReference>
<dbReference type="InterPro" id="IPR055181">
    <property type="entry name" value="FGAR-AT_PurM_N-like"/>
</dbReference>
<dbReference type="SUPFAM" id="SSF109736">
    <property type="entry name" value="FGAM synthase PurL, linker domain"/>
    <property type="match status" value="1"/>
</dbReference>
<evidence type="ECO:0000259" key="16">
    <source>
        <dbReference type="Pfam" id="PF18072"/>
    </source>
</evidence>
<evidence type="ECO:0000256" key="6">
    <source>
        <dbReference type="ARBA" id="ARBA00022741"/>
    </source>
</evidence>
<dbReference type="PANTHER" id="PTHR10099">
    <property type="entry name" value="PHOSPHORIBOSYLFORMYLGLYCINAMIDINE SYNTHASE"/>
    <property type="match status" value="1"/>
</dbReference>
<evidence type="ECO:0000256" key="5">
    <source>
        <dbReference type="ARBA" id="ARBA00022723"/>
    </source>
</evidence>
<dbReference type="InterPro" id="IPR036604">
    <property type="entry name" value="PurS-like_sf"/>
</dbReference>